<comment type="caution">
    <text evidence="3">The sequence shown here is derived from an EMBL/GenBank/DDBJ whole genome shotgun (WGS) entry which is preliminary data.</text>
</comment>
<reference evidence="3 4" key="1">
    <citation type="submission" date="2022-05" db="EMBL/GenBank/DDBJ databases">
        <authorList>
            <consortium name="Genoscope - CEA"/>
            <person name="William W."/>
        </authorList>
    </citation>
    <scope>NUCLEOTIDE SEQUENCE [LARGE SCALE GENOMIC DNA]</scope>
</reference>
<protein>
    <submittedName>
        <fullName evidence="3">Uncharacterized protein</fullName>
    </submittedName>
</protein>
<evidence type="ECO:0000256" key="1">
    <source>
        <dbReference type="SAM" id="Coils"/>
    </source>
</evidence>
<evidence type="ECO:0000313" key="3">
    <source>
        <dbReference type="EMBL" id="CAH3175207.1"/>
    </source>
</evidence>
<evidence type="ECO:0000313" key="4">
    <source>
        <dbReference type="Proteomes" id="UP001159405"/>
    </source>
</evidence>
<gene>
    <name evidence="3" type="ORF">PLOB_00015823</name>
</gene>
<keyword evidence="4" id="KW-1185">Reference proteome</keyword>
<dbReference type="Proteomes" id="UP001159405">
    <property type="component" value="Unassembled WGS sequence"/>
</dbReference>
<name>A0ABN8RBC2_9CNID</name>
<organism evidence="3 4">
    <name type="scientific">Porites lobata</name>
    <dbReference type="NCBI Taxonomy" id="104759"/>
    <lineage>
        <taxon>Eukaryota</taxon>
        <taxon>Metazoa</taxon>
        <taxon>Cnidaria</taxon>
        <taxon>Anthozoa</taxon>
        <taxon>Hexacorallia</taxon>
        <taxon>Scleractinia</taxon>
        <taxon>Fungiina</taxon>
        <taxon>Poritidae</taxon>
        <taxon>Porites</taxon>
    </lineage>
</organism>
<accession>A0ABN8RBC2</accession>
<feature type="signal peptide" evidence="2">
    <location>
        <begin position="1"/>
        <end position="23"/>
    </location>
</feature>
<keyword evidence="2" id="KW-0732">Signal</keyword>
<proteinExistence type="predicted"/>
<evidence type="ECO:0000256" key="2">
    <source>
        <dbReference type="SAM" id="SignalP"/>
    </source>
</evidence>
<feature type="chain" id="PRO_5045155167" evidence="2">
    <location>
        <begin position="24"/>
        <end position="116"/>
    </location>
</feature>
<dbReference type="EMBL" id="CALNXK010000198">
    <property type="protein sequence ID" value="CAH3175207.1"/>
    <property type="molecule type" value="Genomic_DNA"/>
</dbReference>
<feature type="coiled-coil region" evidence="1">
    <location>
        <begin position="30"/>
        <end position="57"/>
    </location>
</feature>
<sequence length="116" mass="13292">MFCLLAVVLFVVFASNFKPSVQTDLVTLDSSKLNQKISELESKVQALTSRLDSARVECDEKVTPWDDKSDGYIKYLDRQNVECPNGSFLAKFQLARQGDYGYSKVRYLFRCCKFIL</sequence>
<keyword evidence="1" id="KW-0175">Coiled coil</keyword>